<gene>
    <name evidence="1" type="ORF">NPIL_313331</name>
</gene>
<evidence type="ECO:0000313" key="2">
    <source>
        <dbReference type="Proteomes" id="UP000887013"/>
    </source>
</evidence>
<keyword evidence="2" id="KW-1185">Reference proteome</keyword>
<accession>A0A8X6N708</accession>
<reference evidence="1" key="1">
    <citation type="submission" date="2020-08" db="EMBL/GenBank/DDBJ databases">
        <title>Multicomponent nature underlies the extraordinary mechanical properties of spider dragline silk.</title>
        <authorList>
            <person name="Kono N."/>
            <person name="Nakamura H."/>
            <person name="Mori M."/>
            <person name="Yoshida Y."/>
            <person name="Ohtoshi R."/>
            <person name="Malay A.D."/>
            <person name="Moran D.A.P."/>
            <person name="Tomita M."/>
            <person name="Numata K."/>
            <person name="Arakawa K."/>
        </authorList>
    </citation>
    <scope>NUCLEOTIDE SEQUENCE</scope>
</reference>
<name>A0A8X6N708_NEPPI</name>
<evidence type="ECO:0000313" key="1">
    <source>
        <dbReference type="EMBL" id="GFS96796.1"/>
    </source>
</evidence>
<organism evidence="1 2">
    <name type="scientific">Nephila pilipes</name>
    <name type="common">Giant wood spider</name>
    <name type="synonym">Nephila maculata</name>
    <dbReference type="NCBI Taxonomy" id="299642"/>
    <lineage>
        <taxon>Eukaryota</taxon>
        <taxon>Metazoa</taxon>
        <taxon>Ecdysozoa</taxon>
        <taxon>Arthropoda</taxon>
        <taxon>Chelicerata</taxon>
        <taxon>Arachnida</taxon>
        <taxon>Araneae</taxon>
        <taxon>Araneomorphae</taxon>
        <taxon>Entelegynae</taxon>
        <taxon>Araneoidea</taxon>
        <taxon>Nephilidae</taxon>
        <taxon>Nephila</taxon>
    </lineage>
</organism>
<sequence>MHGVIGRNISRTDVFIRSLLPLLGKVLKNGCLETVIMDRELWTIESEENILRHAENNPQAIDIVCFPIPLAHQMSPHHLQRF</sequence>
<proteinExistence type="predicted"/>
<protein>
    <submittedName>
        <fullName evidence="1">Uncharacterized protein</fullName>
    </submittedName>
</protein>
<comment type="caution">
    <text evidence="1">The sequence shown here is derived from an EMBL/GenBank/DDBJ whole genome shotgun (WGS) entry which is preliminary data.</text>
</comment>
<dbReference type="Proteomes" id="UP000887013">
    <property type="component" value="Unassembled WGS sequence"/>
</dbReference>
<dbReference type="AlphaFoldDB" id="A0A8X6N708"/>
<dbReference type="EMBL" id="BMAW01005968">
    <property type="protein sequence ID" value="GFS96796.1"/>
    <property type="molecule type" value="Genomic_DNA"/>
</dbReference>